<sequence>MKTSCFCLPVNLGRETGGKTDKGTGLIPCHKSPLSPKFLLNRAMLREKRRLTRKQENKEC</sequence>
<name>A0ABQ6G8I4_9CHLR</name>
<protein>
    <submittedName>
        <fullName evidence="1">Uncharacterized protein</fullName>
    </submittedName>
</protein>
<gene>
    <name evidence="1" type="ORF">KDH_79420</name>
</gene>
<evidence type="ECO:0000313" key="1">
    <source>
        <dbReference type="EMBL" id="GLV61125.1"/>
    </source>
</evidence>
<dbReference type="EMBL" id="BSRI01000002">
    <property type="protein sequence ID" value="GLV61125.1"/>
    <property type="molecule type" value="Genomic_DNA"/>
</dbReference>
<accession>A0ABQ6G8I4</accession>
<reference evidence="1 2" key="1">
    <citation type="submission" date="2023-02" db="EMBL/GenBank/DDBJ databases">
        <title>Dictyobacter halimunensis sp. nov., a new member of the class Ktedonobacteria from forest soil in a geothermal area.</title>
        <authorList>
            <person name="Rachmania M.K."/>
            <person name="Ningsih F."/>
            <person name="Sakai Y."/>
            <person name="Yabe S."/>
            <person name="Yokota A."/>
            <person name="Sjamsuridzal W."/>
        </authorList>
    </citation>
    <scope>NUCLEOTIDE SEQUENCE [LARGE SCALE GENOMIC DNA]</scope>
    <source>
        <strain evidence="1 2">S3.2.2.5</strain>
    </source>
</reference>
<organism evidence="1 2">
    <name type="scientific">Dictyobacter halimunensis</name>
    <dbReference type="NCBI Taxonomy" id="3026934"/>
    <lineage>
        <taxon>Bacteria</taxon>
        <taxon>Bacillati</taxon>
        <taxon>Chloroflexota</taxon>
        <taxon>Ktedonobacteria</taxon>
        <taxon>Ktedonobacterales</taxon>
        <taxon>Dictyobacteraceae</taxon>
        <taxon>Dictyobacter</taxon>
    </lineage>
</organism>
<dbReference type="Proteomes" id="UP001344906">
    <property type="component" value="Unassembled WGS sequence"/>
</dbReference>
<evidence type="ECO:0000313" key="2">
    <source>
        <dbReference type="Proteomes" id="UP001344906"/>
    </source>
</evidence>
<keyword evidence="2" id="KW-1185">Reference proteome</keyword>
<proteinExistence type="predicted"/>
<comment type="caution">
    <text evidence="1">The sequence shown here is derived from an EMBL/GenBank/DDBJ whole genome shotgun (WGS) entry which is preliminary data.</text>
</comment>